<proteinExistence type="inferred from homology"/>
<dbReference type="Proteomes" id="UP001597187">
    <property type="component" value="Unassembled WGS sequence"/>
</dbReference>
<gene>
    <name evidence="5" type="ORF">ACFSBT_01360</name>
</gene>
<feature type="binding site" evidence="3">
    <location>
        <position position="102"/>
    </location>
    <ligand>
        <name>substrate</name>
    </ligand>
</feature>
<accession>A0ABD6AQZ1</accession>
<dbReference type="RefSeq" id="WP_250871907.1">
    <property type="nucleotide sequence ID" value="NZ_JALXFV010000002.1"/>
</dbReference>
<reference evidence="5 6" key="1">
    <citation type="journal article" date="2019" name="Int. J. Syst. Evol. Microbiol.">
        <title>The Global Catalogue of Microorganisms (GCM) 10K type strain sequencing project: providing services to taxonomists for standard genome sequencing and annotation.</title>
        <authorList>
            <consortium name="The Broad Institute Genomics Platform"/>
            <consortium name="The Broad Institute Genome Sequencing Center for Infectious Disease"/>
            <person name="Wu L."/>
            <person name="Ma J."/>
        </authorList>
    </citation>
    <scope>NUCLEOTIDE SEQUENCE [LARGE SCALE GENOMIC DNA]</scope>
    <source>
        <strain evidence="5 6">CGMCC 1.12563</strain>
    </source>
</reference>
<keyword evidence="6" id="KW-1185">Reference proteome</keyword>
<keyword evidence="3" id="KW-0862">Zinc</keyword>
<dbReference type="PRINTS" id="PR01790">
    <property type="entry name" value="SMP30FAMILY"/>
</dbReference>
<dbReference type="PANTHER" id="PTHR10907">
    <property type="entry name" value="REGUCALCIN"/>
    <property type="match status" value="1"/>
</dbReference>
<feature type="binding site" evidence="3">
    <location>
        <position position="20"/>
    </location>
    <ligand>
        <name>a divalent metal cation</name>
        <dbReference type="ChEBI" id="CHEBI:60240"/>
    </ligand>
</feature>
<dbReference type="AlphaFoldDB" id="A0ABD6AQZ1"/>
<evidence type="ECO:0000259" key="4">
    <source>
        <dbReference type="Pfam" id="PF08450"/>
    </source>
</evidence>
<evidence type="ECO:0000313" key="6">
    <source>
        <dbReference type="Proteomes" id="UP001597187"/>
    </source>
</evidence>
<dbReference type="InterPro" id="IPR005511">
    <property type="entry name" value="SMP-30"/>
</dbReference>
<dbReference type="InterPro" id="IPR013658">
    <property type="entry name" value="SGL"/>
</dbReference>
<dbReference type="Gene3D" id="2.120.10.30">
    <property type="entry name" value="TolB, C-terminal domain"/>
    <property type="match status" value="1"/>
</dbReference>
<evidence type="ECO:0000256" key="2">
    <source>
        <dbReference type="PIRSR" id="PIRSR605511-1"/>
    </source>
</evidence>
<dbReference type="EMBL" id="JBHUDC010000002">
    <property type="protein sequence ID" value="MFD1511925.1"/>
    <property type="molecule type" value="Genomic_DNA"/>
</dbReference>
<feature type="binding site" evidence="3">
    <location>
        <position position="204"/>
    </location>
    <ligand>
        <name>a divalent metal cation</name>
        <dbReference type="ChEBI" id="CHEBI:60240"/>
    </ligand>
</feature>
<comment type="similarity">
    <text evidence="1">Belongs to the SMP-30/CGR1 family.</text>
</comment>
<dbReference type="SUPFAM" id="SSF63829">
    <property type="entry name" value="Calcium-dependent phosphotriesterase"/>
    <property type="match status" value="1"/>
</dbReference>
<feature type="active site" description="Proton donor/acceptor" evidence="2">
    <location>
        <position position="204"/>
    </location>
</feature>
<evidence type="ECO:0000256" key="1">
    <source>
        <dbReference type="ARBA" id="ARBA00008853"/>
    </source>
</evidence>
<keyword evidence="3" id="KW-0479">Metal-binding</keyword>
<comment type="cofactor">
    <cofactor evidence="3">
        <name>Zn(2+)</name>
        <dbReference type="ChEBI" id="CHEBI:29105"/>
    </cofactor>
    <text evidence="3">Binds 1 divalent metal cation per subunit.</text>
</comment>
<comment type="caution">
    <text evidence="5">The sequence shown here is derived from an EMBL/GenBank/DDBJ whole genome shotgun (WGS) entry which is preliminary data.</text>
</comment>
<sequence length="306" mass="32874">MTTDQPVPTRVADTRCATGEGPLWHPDEECLYWVDIPAGDLFRYDPETDTHRLVDQRAPIGGVTVEQDGALVLFGAKGRVTRWVGGETTTLIESLPEEGDSRFNDVFPDPQGRVFAGTMPTKARLGSLYRLNASTTSAHTPEVHRVETGLAIPNGMDLTPEGTAMYLTVSDERTIYRYAYDISTGELSDCETFVEVPEGEGVPDGLAVDVEGGVWSARWNGGCLIRYTPVGREDQRVELPAQKVSSVTFGGPSYTDLYITTAGGDNRATEGDGAGALFRLDAPVAGRPPFRSALSPGESATGSPQS</sequence>
<name>A0ABD6AQZ1_9EURY</name>
<feature type="binding site" evidence="3">
    <location>
        <position position="104"/>
    </location>
    <ligand>
        <name>substrate</name>
    </ligand>
</feature>
<evidence type="ECO:0000256" key="3">
    <source>
        <dbReference type="PIRSR" id="PIRSR605511-2"/>
    </source>
</evidence>
<dbReference type="PANTHER" id="PTHR10907:SF47">
    <property type="entry name" value="REGUCALCIN"/>
    <property type="match status" value="1"/>
</dbReference>
<dbReference type="Pfam" id="PF08450">
    <property type="entry name" value="SGL"/>
    <property type="match status" value="1"/>
</dbReference>
<dbReference type="InterPro" id="IPR011042">
    <property type="entry name" value="6-blade_b-propeller_TolB-like"/>
</dbReference>
<protein>
    <submittedName>
        <fullName evidence="5">SMP-30/gluconolactonase/LRE family protein</fullName>
    </submittedName>
</protein>
<evidence type="ECO:0000313" key="5">
    <source>
        <dbReference type="EMBL" id="MFD1511925.1"/>
    </source>
</evidence>
<feature type="domain" description="SMP-30/Gluconolactonase/LRE-like region" evidence="4">
    <location>
        <begin position="19"/>
        <end position="262"/>
    </location>
</feature>
<feature type="binding site" evidence="3">
    <location>
        <position position="154"/>
    </location>
    <ligand>
        <name>a divalent metal cation</name>
        <dbReference type="ChEBI" id="CHEBI:60240"/>
    </ligand>
</feature>
<organism evidence="5 6">
    <name type="scientific">Halomarina rubra</name>
    <dbReference type="NCBI Taxonomy" id="2071873"/>
    <lineage>
        <taxon>Archaea</taxon>
        <taxon>Methanobacteriati</taxon>
        <taxon>Methanobacteriota</taxon>
        <taxon>Stenosarchaea group</taxon>
        <taxon>Halobacteria</taxon>
        <taxon>Halobacteriales</taxon>
        <taxon>Natronomonadaceae</taxon>
        <taxon>Halomarina</taxon>
    </lineage>
</organism>